<dbReference type="AlphaFoldDB" id="A0AAD8HF40"/>
<dbReference type="Gene3D" id="2.130.10.80">
    <property type="entry name" value="Galactose oxidase/kelch, beta-propeller"/>
    <property type="match status" value="1"/>
</dbReference>
<dbReference type="EMBL" id="JAUIZM010000009">
    <property type="protein sequence ID" value="KAK1365366.1"/>
    <property type="molecule type" value="Genomic_DNA"/>
</dbReference>
<dbReference type="InterPro" id="IPR011043">
    <property type="entry name" value="Gal_Oxase/kelch_b-propeller"/>
</dbReference>
<dbReference type="PANTHER" id="PTHR32208">
    <property type="entry name" value="SECRETED PROTEIN-RELATED"/>
    <property type="match status" value="1"/>
</dbReference>
<dbReference type="Pfam" id="PF09118">
    <property type="entry name" value="GO-like_E_set"/>
    <property type="match status" value="1"/>
</dbReference>
<feature type="domain" description="Glyoxal oxidase N-terminal" evidence="4">
    <location>
        <begin position="141"/>
        <end position="538"/>
    </location>
</feature>
<dbReference type="SUPFAM" id="SSF50965">
    <property type="entry name" value="Galactose oxidase, central domain"/>
    <property type="match status" value="1"/>
</dbReference>
<evidence type="ECO:0000259" key="4">
    <source>
        <dbReference type="Pfam" id="PF07250"/>
    </source>
</evidence>
<dbReference type="InterPro" id="IPR013783">
    <property type="entry name" value="Ig-like_fold"/>
</dbReference>
<feature type="chain" id="PRO_5042251840" evidence="3">
    <location>
        <begin position="37"/>
        <end position="652"/>
    </location>
</feature>
<dbReference type="Proteomes" id="UP001237642">
    <property type="component" value="Unassembled WGS sequence"/>
</dbReference>
<evidence type="ECO:0000313" key="6">
    <source>
        <dbReference type="EMBL" id="KAK1365366.1"/>
    </source>
</evidence>
<sequence>MPMDRDMRQQLKIVMVPILKAFILLILLSLSVFAQGADPGFQTRIAQGSKFVQRFSGTGPLPADDGSDDGNAPIDGSRKILKAEHKGHKGATTADASQPTNGGPLIGPDGNPITTPEKPRFETNCLGTWRITTPNVGVAAMQLQTMPNDKVVWFDTTFLGPSALQWNPPGKNCPINFETNVPDCYVHAIEYDGLHDTTRPLTLKSDPWCSVGSLSATGTLVGSGGYYKGRNAIRLLKSCPNCDFTEKSFVLGNDRWYASQHILDDGNLVVVGGRKSFTYEIIPPDTLNIPIKKFDFPFLQQTTDPVENNLYPFLYLVPDGNLFLFANNRSIIFDHKSAKIIRELPPLPGGSRNYPASGMSAVLPIKIDPKAPEKVYFDIMVCGGASPYAFYPVDSVQARPKPKNVYWPALQDCNKIKLMDPNPHWEKDMLLSPRVMGDMLILPSGDLLILNGAKKGAAGWWNGDDPNMTPELYMPKQKLGNRFKKLAPTHIPRMYHSTSAVLSSGEVLVAGSNENDRYVFQGVPFPTEMRVEKFSPPYLDKNLDKYRPKILTPPKKVKYGGHFSFKYAITTPPPQPLDATDLKMHLLSPPFTTHGYSQQQRMLVLDVILRGPDTVQAVAPPNPKIAPPGYYILFLVHRGVPSAGIWVRLVTQ</sequence>
<protein>
    <submittedName>
        <fullName evidence="6">Galactose oxidase Art d 7</fullName>
    </submittedName>
</protein>
<feature type="region of interest" description="Disordered" evidence="2">
    <location>
        <begin position="56"/>
        <end position="118"/>
    </location>
</feature>
<dbReference type="CDD" id="cd02851">
    <property type="entry name" value="E_set_GO_C"/>
    <property type="match status" value="1"/>
</dbReference>
<organism evidence="6 7">
    <name type="scientific">Heracleum sosnowskyi</name>
    <dbReference type="NCBI Taxonomy" id="360622"/>
    <lineage>
        <taxon>Eukaryota</taxon>
        <taxon>Viridiplantae</taxon>
        <taxon>Streptophyta</taxon>
        <taxon>Embryophyta</taxon>
        <taxon>Tracheophyta</taxon>
        <taxon>Spermatophyta</taxon>
        <taxon>Magnoliopsida</taxon>
        <taxon>eudicotyledons</taxon>
        <taxon>Gunneridae</taxon>
        <taxon>Pentapetalae</taxon>
        <taxon>asterids</taxon>
        <taxon>campanulids</taxon>
        <taxon>Apiales</taxon>
        <taxon>Apiaceae</taxon>
        <taxon>Apioideae</taxon>
        <taxon>apioid superclade</taxon>
        <taxon>Tordylieae</taxon>
        <taxon>Tordyliinae</taxon>
        <taxon>Heracleum</taxon>
    </lineage>
</organism>
<dbReference type="PANTHER" id="PTHR32208:SF93">
    <property type="entry name" value="ALDEHYDE OXIDASE GLOX1"/>
    <property type="match status" value="1"/>
</dbReference>
<dbReference type="InterPro" id="IPR014756">
    <property type="entry name" value="Ig_E-set"/>
</dbReference>
<accession>A0AAD8HF40</accession>
<dbReference type="InterPro" id="IPR009880">
    <property type="entry name" value="Glyoxal_oxidase_N"/>
</dbReference>
<evidence type="ECO:0000256" key="2">
    <source>
        <dbReference type="SAM" id="MobiDB-lite"/>
    </source>
</evidence>
<evidence type="ECO:0000256" key="1">
    <source>
        <dbReference type="ARBA" id="ARBA00022729"/>
    </source>
</evidence>
<dbReference type="Gene3D" id="2.60.40.10">
    <property type="entry name" value="Immunoglobulins"/>
    <property type="match status" value="1"/>
</dbReference>
<reference evidence="6" key="2">
    <citation type="submission" date="2023-05" db="EMBL/GenBank/DDBJ databases">
        <authorList>
            <person name="Schelkunov M.I."/>
        </authorList>
    </citation>
    <scope>NUCLEOTIDE SEQUENCE</scope>
    <source>
        <strain evidence="6">Hsosn_3</strain>
        <tissue evidence="6">Leaf</tissue>
    </source>
</reference>
<evidence type="ECO:0000259" key="5">
    <source>
        <dbReference type="Pfam" id="PF09118"/>
    </source>
</evidence>
<feature type="domain" description="Galactose oxidase-like Early set" evidence="5">
    <location>
        <begin position="547"/>
        <end position="648"/>
    </location>
</feature>
<name>A0AAD8HF40_9APIA</name>
<dbReference type="SUPFAM" id="SSF81296">
    <property type="entry name" value="E set domains"/>
    <property type="match status" value="1"/>
</dbReference>
<keyword evidence="1 3" id="KW-0732">Signal</keyword>
<proteinExistence type="predicted"/>
<comment type="caution">
    <text evidence="6">The sequence shown here is derived from an EMBL/GenBank/DDBJ whole genome shotgun (WGS) entry which is preliminary data.</text>
</comment>
<gene>
    <name evidence="6" type="ORF">POM88_040927</name>
</gene>
<keyword evidence="7" id="KW-1185">Reference proteome</keyword>
<feature type="signal peptide" evidence="3">
    <location>
        <begin position="1"/>
        <end position="36"/>
    </location>
</feature>
<evidence type="ECO:0000313" key="7">
    <source>
        <dbReference type="Proteomes" id="UP001237642"/>
    </source>
</evidence>
<reference evidence="6" key="1">
    <citation type="submission" date="2023-02" db="EMBL/GenBank/DDBJ databases">
        <title>Genome of toxic invasive species Heracleum sosnowskyi carries increased number of genes despite the absence of recent whole-genome duplications.</title>
        <authorList>
            <person name="Schelkunov M."/>
            <person name="Shtratnikova V."/>
            <person name="Makarenko M."/>
            <person name="Klepikova A."/>
            <person name="Omelchenko D."/>
            <person name="Novikova G."/>
            <person name="Obukhova E."/>
            <person name="Bogdanov V."/>
            <person name="Penin A."/>
            <person name="Logacheva M."/>
        </authorList>
    </citation>
    <scope>NUCLEOTIDE SEQUENCE</scope>
    <source>
        <strain evidence="6">Hsosn_3</strain>
        <tissue evidence="6">Leaf</tissue>
    </source>
</reference>
<dbReference type="InterPro" id="IPR015202">
    <property type="entry name" value="GO-like_E_set"/>
</dbReference>
<evidence type="ECO:0000256" key="3">
    <source>
        <dbReference type="SAM" id="SignalP"/>
    </source>
</evidence>
<dbReference type="InterPro" id="IPR037293">
    <property type="entry name" value="Gal_Oxidase_central_sf"/>
</dbReference>
<dbReference type="Pfam" id="PF07250">
    <property type="entry name" value="Glyoxal_oxid_N"/>
    <property type="match status" value="1"/>
</dbReference>